<sequence>MTHRTTLASLLIATIALFAIVSPLSAKPNKEGGDKAKAADSKEESDDAGKEDEAKKDDEKKADGEPVVTHGTVTIDGKEIAYTATAGKMLIKSDDGTPKAHVFYVAYTKDEPKSEKSEKAAKNRKKNKKEKSDDEGEGEESEGEPQSDDEKDAADDAAEDDAPKTNRRPITFAFNGGPGSSSVWLHLGMLGPQRVKLDSDAGTLPPPHELIPNEYSLLDVTDIVFIDPVSTGFSRPAKGEDKKQFHGYDEDIRSVGQFIHDFTTKYGRWGSPKFLLGESYGGIRAAGLSGELQDRYHMYLNGVVLVSGVVDFQTLMAYGNNDVAYALFIPGYAATAWYHKALSDDLQKQTVEEVAAAAEKFAAGPYLRALMAGDSLPKERREEIVARMSELTGLSEEYIKASNLRVPMARFGKELLRKQGKIIGRFDSRYSGLALDEVESTTDYDPSASAVFGAFTSALNEYLRGTLKVEEDRVYEILTGNVHPWDYSEFTNRFVDASSTLRDAMIQNPYLKVFAATGYYDLATPAFAMKYTRDHLNLVPAVRDNFVIDHYHGGHMMYAHEPSLAKLRKDLVKFYDSALSNVQKEMAEADKR</sequence>
<evidence type="ECO:0000313" key="8">
    <source>
        <dbReference type="EMBL" id="BBO35908.1"/>
    </source>
</evidence>
<feature type="signal peptide" evidence="7">
    <location>
        <begin position="1"/>
        <end position="26"/>
    </location>
</feature>
<evidence type="ECO:0000256" key="4">
    <source>
        <dbReference type="ARBA" id="ARBA00022801"/>
    </source>
</evidence>
<keyword evidence="9" id="KW-1185">Reference proteome</keyword>
<dbReference type="KEGG" id="lpav:PLANPX_5520"/>
<protein>
    <submittedName>
        <fullName evidence="8">Carboxypeptidase-related protein</fullName>
    </submittedName>
</protein>
<keyword evidence="5" id="KW-0325">Glycoprotein</keyword>
<keyword evidence="3 7" id="KW-0732">Signal</keyword>
<evidence type="ECO:0000256" key="6">
    <source>
        <dbReference type="SAM" id="MobiDB-lite"/>
    </source>
</evidence>
<evidence type="ECO:0000256" key="1">
    <source>
        <dbReference type="ARBA" id="ARBA00022645"/>
    </source>
</evidence>
<feature type="compositionally biased region" description="Basic and acidic residues" evidence="6">
    <location>
        <begin position="111"/>
        <end position="121"/>
    </location>
</feature>
<evidence type="ECO:0000256" key="2">
    <source>
        <dbReference type="ARBA" id="ARBA00022670"/>
    </source>
</evidence>
<feature type="chain" id="PRO_5024999696" evidence="7">
    <location>
        <begin position="27"/>
        <end position="592"/>
    </location>
</feature>
<evidence type="ECO:0000256" key="7">
    <source>
        <dbReference type="SAM" id="SignalP"/>
    </source>
</evidence>
<organism evidence="8 9">
    <name type="scientific">Lacipirellula parvula</name>
    <dbReference type="NCBI Taxonomy" id="2650471"/>
    <lineage>
        <taxon>Bacteria</taxon>
        <taxon>Pseudomonadati</taxon>
        <taxon>Planctomycetota</taxon>
        <taxon>Planctomycetia</taxon>
        <taxon>Pirellulales</taxon>
        <taxon>Lacipirellulaceae</taxon>
        <taxon>Lacipirellula</taxon>
    </lineage>
</organism>
<dbReference type="Proteomes" id="UP000326837">
    <property type="component" value="Chromosome"/>
</dbReference>
<keyword evidence="2" id="KW-0645">Protease</keyword>
<dbReference type="AlphaFoldDB" id="A0A5K7XHI5"/>
<feature type="region of interest" description="Disordered" evidence="6">
    <location>
        <begin position="25"/>
        <end position="79"/>
    </location>
</feature>
<dbReference type="RefSeq" id="WP_232536230.1">
    <property type="nucleotide sequence ID" value="NZ_AP021861.1"/>
</dbReference>
<gene>
    <name evidence="8" type="ORF">PLANPX_5520</name>
</gene>
<dbReference type="SUPFAM" id="SSF53474">
    <property type="entry name" value="alpha/beta-Hydrolases"/>
    <property type="match status" value="1"/>
</dbReference>
<feature type="region of interest" description="Disordered" evidence="6">
    <location>
        <begin position="111"/>
        <end position="174"/>
    </location>
</feature>
<accession>A0A5K7XHI5</accession>
<dbReference type="PANTHER" id="PTHR11802">
    <property type="entry name" value="SERINE PROTEASE FAMILY S10 SERINE CARBOXYPEPTIDASE"/>
    <property type="match status" value="1"/>
</dbReference>
<feature type="compositionally biased region" description="Acidic residues" evidence="6">
    <location>
        <begin position="133"/>
        <end position="160"/>
    </location>
</feature>
<evidence type="ECO:0000313" key="9">
    <source>
        <dbReference type="Proteomes" id="UP000326837"/>
    </source>
</evidence>
<dbReference type="Gene3D" id="3.40.50.1820">
    <property type="entry name" value="alpha/beta hydrolase"/>
    <property type="match status" value="1"/>
</dbReference>
<feature type="compositionally biased region" description="Basic and acidic residues" evidence="6">
    <location>
        <begin position="28"/>
        <end position="64"/>
    </location>
</feature>
<proteinExistence type="predicted"/>
<dbReference type="GO" id="GO:0004185">
    <property type="term" value="F:serine-type carboxypeptidase activity"/>
    <property type="evidence" value="ECO:0007669"/>
    <property type="project" value="InterPro"/>
</dbReference>
<keyword evidence="4" id="KW-0378">Hydrolase</keyword>
<dbReference type="PANTHER" id="PTHR11802:SF3">
    <property type="entry name" value="RETINOID-INDUCIBLE SERINE CARBOXYPEPTIDASE"/>
    <property type="match status" value="1"/>
</dbReference>
<evidence type="ECO:0000256" key="5">
    <source>
        <dbReference type="ARBA" id="ARBA00023180"/>
    </source>
</evidence>
<reference evidence="9" key="1">
    <citation type="submission" date="2019-10" db="EMBL/GenBank/DDBJ databases">
        <title>Lacipirellula parvula gen. nov., sp. nov., representing a lineage of planctomycetes widespread in freshwater anoxic habitats, and description of the family Lacipirellulaceae.</title>
        <authorList>
            <person name="Dedysh S.N."/>
            <person name="Kulichevskaya I.S."/>
            <person name="Beletsky A.V."/>
            <person name="Rakitin A.L."/>
            <person name="Mardanov A.V."/>
            <person name="Ivanova A.A."/>
            <person name="Saltykova V.X."/>
            <person name="Rijpstra W.I.C."/>
            <person name="Sinninghe Damste J.S."/>
            <person name="Ravin N.V."/>
        </authorList>
    </citation>
    <scope>NUCLEOTIDE SEQUENCE [LARGE SCALE GENOMIC DNA]</scope>
    <source>
        <strain evidence="9">PX69</strain>
    </source>
</reference>
<dbReference type="InterPro" id="IPR029058">
    <property type="entry name" value="AB_hydrolase_fold"/>
</dbReference>
<dbReference type="InterPro" id="IPR001563">
    <property type="entry name" value="Peptidase_S10"/>
</dbReference>
<name>A0A5K7XHI5_9BACT</name>
<evidence type="ECO:0000256" key="3">
    <source>
        <dbReference type="ARBA" id="ARBA00022729"/>
    </source>
</evidence>
<dbReference type="EMBL" id="AP021861">
    <property type="protein sequence ID" value="BBO35908.1"/>
    <property type="molecule type" value="Genomic_DNA"/>
</dbReference>
<keyword evidence="1 8" id="KW-0121">Carboxypeptidase</keyword>
<dbReference type="Pfam" id="PF00450">
    <property type="entry name" value="Peptidase_S10"/>
    <property type="match status" value="1"/>
</dbReference>
<dbReference type="GO" id="GO:0006508">
    <property type="term" value="P:proteolysis"/>
    <property type="evidence" value="ECO:0007669"/>
    <property type="project" value="UniProtKB-KW"/>
</dbReference>